<dbReference type="GO" id="GO:0140358">
    <property type="term" value="F:P-type transmembrane transporter activity"/>
    <property type="evidence" value="ECO:0007669"/>
    <property type="project" value="InterPro"/>
</dbReference>
<dbReference type="InterPro" id="IPR059000">
    <property type="entry name" value="ATPase_P-type_domA"/>
</dbReference>
<dbReference type="Gene3D" id="3.40.1110.10">
    <property type="entry name" value="Calcium-transporting ATPase, cytoplasmic domain N"/>
    <property type="match status" value="1"/>
</dbReference>
<dbReference type="InterPro" id="IPR001757">
    <property type="entry name" value="P_typ_ATPase"/>
</dbReference>
<dbReference type="InterPro" id="IPR006544">
    <property type="entry name" value="P-type_TPase_V"/>
</dbReference>
<dbReference type="EC" id="7.2.2.-" evidence="13"/>
<feature type="transmembrane region" description="Helical" evidence="13">
    <location>
        <begin position="205"/>
        <end position="225"/>
    </location>
</feature>
<comment type="catalytic activity">
    <reaction evidence="12 13">
        <text>ATP + H2O = ADP + phosphate + H(+)</text>
        <dbReference type="Rhea" id="RHEA:13065"/>
        <dbReference type="ChEBI" id="CHEBI:15377"/>
        <dbReference type="ChEBI" id="CHEBI:15378"/>
        <dbReference type="ChEBI" id="CHEBI:30616"/>
        <dbReference type="ChEBI" id="CHEBI:43474"/>
        <dbReference type="ChEBI" id="CHEBI:456216"/>
    </reaction>
</comment>
<evidence type="ECO:0000256" key="5">
    <source>
        <dbReference type="ARBA" id="ARBA00022723"/>
    </source>
</evidence>
<keyword evidence="7 13" id="KW-0067">ATP-binding</keyword>
<evidence type="ECO:0000256" key="6">
    <source>
        <dbReference type="ARBA" id="ARBA00022741"/>
    </source>
</evidence>
<evidence type="ECO:0000256" key="12">
    <source>
        <dbReference type="ARBA" id="ARBA00049360"/>
    </source>
</evidence>
<evidence type="ECO:0000256" key="8">
    <source>
        <dbReference type="ARBA" id="ARBA00022842"/>
    </source>
</evidence>
<dbReference type="InterPro" id="IPR036412">
    <property type="entry name" value="HAD-like_sf"/>
</dbReference>
<dbReference type="GO" id="GO:0016887">
    <property type="term" value="F:ATP hydrolysis activity"/>
    <property type="evidence" value="ECO:0007669"/>
    <property type="project" value="InterPro"/>
</dbReference>
<evidence type="ECO:0000256" key="10">
    <source>
        <dbReference type="ARBA" id="ARBA00022989"/>
    </source>
</evidence>
<keyword evidence="4 13" id="KW-0812">Transmembrane</keyword>
<evidence type="ECO:0000313" key="17">
    <source>
        <dbReference type="EMBL" id="KAF2898987.1"/>
    </source>
</evidence>
<reference evidence="17" key="1">
    <citation type="submission" date="2019-08" db="EMBL/GenBank/DDBJ databases">
        <title>The genome of the North American firefly Photinus pyralis.</title>
        <authorList>
            <consortium name="Photinus pyralis genome working group"/>
            <person name="Fallon T.R."/>
            <person name="Sander Lower S.E."/>
            <person name="Weng J.-K."/>
        </authorList>
    </citation>
    <scope>NUCLEOTIDE SEQUENCE</scope>
    <source>
        <strain evidence="17">TRF0915ILg1</strain>
        <tissue evidence="17">Whole body</tissue>
    </source>
</reference>
<dbReference type="InterPro" id="IPR023214">
    <property type="entry name" value="HAD_sf"/>
</dbReference>
<keyword evidence="11 13" id="KW-0472">Membrane</keyword>
<dbReference type="Pfam" id="PF13246">
    <property type="entry name" value="Cation_ATPase"/>
    <property type="match status" value="1"/>
</dbReference>
<keyword evidence="8 13" id="KW-0460">Magnesium</keyword>
<dbReference type="InterPro" id="IPR023298">
    <property type="entry name" value="ATPase_P-typ_TM_dom_sf"/>
</dbReference>
<evidence type="ECO:0000259" key="14">
    <source>
        <dbReference type="Pfam" id="PF00122"/>
    </source>
</evidence>
<dbReference type="GO" id="GO:0005524">
    <property type="term" value="F:ATP binding"/>
    <property type="evidence" value="ECO:0007669"/>
    <property type="project" value="UniProtKB-UniRule"/>
</dbReference>
<evidence type="ECO:0000256" key="1">
    <source>
        <dbReference type="ARBA" id="ARBA00004141"/>
    </source>
</evidence>
<dbReference type="InterPro" id="IPR023299">
    <property type="entry name" value="ATPase_P-typ_cyto_dom_N"/>
</dbReference>
<dbReference type="GO" id="GO:0019829">
    <property type="term" value="F:ATPase-coupled monoatomic cation transmembrane transporter activity"/>
    <property type="evidence" value="ECO:0007669"/>
    <property type="project" value="UniProtKB-UniRule"/>
</dbReference>
<dbReference type="AlphaFoldDB" id="A0A8K0D9S2"/>
<evidence type="ECO:0000259" key="16">
    <source>
        <dbReference type="Pfam" id="PF12409"/>
    </source>
</evidence>
<keyword evidence="6 13" id="KW-0547">Nucleotide-binding</keyword>
<evidence type="ECO:0000256" key="13">
    <source>
        <dbReference type="RuleBase" id="RU362082"/>
    </source>
</evidence>
<dbReference type="PRINTS" id="PR00119">
    <property type="entry name" value="CATATPASE"/>
</dbReference>
<keyword evidence="10 13" id="KW-1133">Transmembrane helix</keyword>
<dbReference type="EMBL" id="VTPC01003136">
    <property type="protein sequence ID" value="KAF2898987.1"/>
    <property type="molecule type" value="Genomic_DNA"/>
</dbReference>
<dbReference type="SUPFAM" id="SSF56784">
    <property type="entry name" value="HAD-like"/>
    <property type="match status" value="1"/>
</dbReference>
<name>A0A8K0D9S2_IGNLU</name>
<gene>
    <name evidence="17" type="ORF">ILUMI_07185</name>
</gene>
<dbReference type="NCBIfam" id="TIGR01494">
    <property type="entry name" value="ATPase_P-type"/>
    <property type="match status" value="1"/>
</dbReference>
<dbReference type="Pfam" id="PF12409">
    <property type="entry name" value="P5-ATPase"/>
    <property type="match status" value="1"/>
</dbReference>
<evidence type="ECO:0000256" key="3">
    <source>
        <dbReference type="ARBA" id="ARBA00022553"/>
    </source>
</evidence>
<evidence type="ECO:0000256" key="4">
    <source>
        <dbReference type="ARBA" id="ARBA00022692"/>
    </source>
</evidence>
<comment type="similarity">
    <text evidence="2 13">Belongs to the cation transport ATPase (P-type) (TC 3.A.3) family. Type V subfamily.</text>
</comment>
<feature type="domain" description="P-type ATPase A" evidence="14">
    <location>
        <begin position="254"/>
        <end position="366"/>
    </location>
</feature>
<dbReference type="PANTHER" id="PTHR45630">
    <property type="entry name" value="CATION-TRANSPORTING ATPASE-RELATED"/>
    <property type="match status" value="1"/>
</dbReference>
<feature type="domain" description="P5B-type ATPase N-terminal" evidence="16">
    <location>
        <begin position="32"/>
        <end position="100"/>
    </location>
</feature>
<sequence length="793" mass="89393">MCNFRRSSEYEPIGDTTNQVLFNSSQDEVITKIYGYKYNKKRTVVFHFLCILLAFIPYIILCWYPRYKMIKYKRCSLNIANIIFLSDSHGRCEIIQVQTSLANVPNLGQISVRYFLYQHTKYVYHCDEGNFIPLDAFIPFGSLDDILENSEGVSFSEHQDLLHLYGPNKIDVDVKSYWRLFVEEVFNPFYVFQVFSMALWCVDDYFIYAICVFLLTLFSICTSLYQTRKLSQDLHDLVESSNTEVAQVLRPNILAGHTEYSVHAADLVPGDLLVIPPTGCIMPCDAVLLTGNCIVNESMLTGESVPVTKTPPHSSSEIYDPKIHKRHTLFSGTHVLQTRYYGGEYVLARVTRTGFDTTKGALVKSILFPTPVGLKFYSDSLKFVTVLFFIALSGMGYCVYLYVRRHAAVRDVVIRTLDIITIVVPPALPAAMTVGTVYSQTCFDKTGTLTHEGLEMYSVVPSVNAQFVEPVINLLELDRKSHLIQGMATCHSLTRIDGKLTGDPLDMNMFESTHWDLEEPGLDENARYDLLGPTVVKPKEKCYQNDNPAGDFDLPYEIGVIRQFPFSSNQQCMSVICRILGDPSMIVFTKGAPEKLKALCRSETLPHNFQQRLSEITAQGFRVIALAYKQLQPKFKWKDAQKVKREVVECDLSFLGLVILQNTLKPETTPIITALHNANIRTVMITGDNIRTAISVARDCGMVNVHEEVIIIDVKQDSADQMPSIQLERLGSGSISGESVINLNDSVSNTFILRISKTLVFKQKLSFHYAYSVNVTDTISAKSGNTANIDICF</sequence>
<dbReference type="Gene3D" id="3.40.50.1000">
    <property type="entry name" value="HAD superfamily/HAD-like"/>
    <property type="match status" value="1"/>
</dbReference>
<proteinExistence type="inferred from homology"/>
<evidence type="ECO:0000256" key="2">
    <source>
        <dbReference type="ARBA" id="ARBA00006000"/>
    </source>
</evidence>
<comment type="subcellular location">
    <subcellularLocation>
        <location evidence="1 13">Membrane</location>
        <topology evidence="1 13">Multi-pass membrane protein</topology>
    </subcellularLocation>
</comment>
<feature type="transmembrane region" description="Helical" evidence="13">
    <location>
        <begin position="44"/>
        <end position="64"/>
    </location>
</feature>
<dbReference type="GO" id="GO:0006874">
    <property type="term" value="P:intracellular calcium ion homeostasis"/>
    <property type="evidence" value="ECO:0007669"/>
    <property type="project" value="TreeGrafter"/>
</dbReference>
<dbReference type="FunFam" id="3.40.1110.10:FF:000026">
    <property type="entry name" value="Cation-transporting ATPase"/>
    <property type="match status" value="1"/>
</dbReference>
<evidence type="ECO:0000313" key="18">
    <source>
        <dbReference type="Proteomes" id="UP000801492"/>
    </source>
</evidence>
<dbReference type="SUPFAM" id="SSF81653">
    <property type="entry name" value="Calcium ATPase, transduction domain A"/>
    <property type="match status" value="1"/>
</dbReference>
<dbReference type="OrthoDB" id="48943at2759"/>
<comment type="caution">
    <text evidence="17">The sequence shown here is derived from an EMBL/GenBank/DDBJ whole genome shotgun (WGS) entry which is preliminary data.</text>
</comment>
<dbReference type="InterPro" id="IPR047819">
    <property type="entry name" value="P5A-ATPase_N"/>
</dbReference>
<evidence type="ECO:0000256" key="7">
    <source>
        <dbReference type="ARBA" id="ARBA00022840"/>
    </source>
</evidence>
<dbReference type="SUPFAM" id="SSF81665">
    <property type="entry name" value="Calcium ATPase, transmembrane domain M"/>
    <property type="match status" value="1"/>
</dbReference>
<evidence type="ECO:0000256" key="11">
    <source>
        <dbReference type="ARBA" id="ARBA00023136"/>
    </source>
</evidence>
<feature type="domain" description="Cation-transporting P-type ATPase N-terminal" evidence="15">
    <location>
        <begin position="149"/>
        <end position="200"/>
    </location>
</feature>
<dbReference type="InterPro" id="IPR004014">
    <property type="entry name" value="ATPase_P-typ_cation-transptr_N"/>
</dbReference>
<dbReference type="PROSITE" id="PS00154">
    <property type="entry name" value="ATPASE_E1_E2"/>
    <property type="match status" value="1"/>
</dbReference>
<keyword evidence="3" id="KW-0597">Phosphoprotein</keyword>
<dbReference type="Pfam" id="PF00690">
    <property type="entry name" value="Cation_ATPase_N"/>
    <property type="match status" value="1"/>
</dbReference>
<evidence type="ECO:0000256" key="9">
    <source>
        <dbReference type="ARBA" id="ARBA00022967"/>
    </source>
</evidence>
<protein>
    <recommendedName>
        <fullName evidence="13">Cation-transporting ATPase</fullName>
        <ecNumber evidence="13">7.2.2.-</ecNumber>
    </recommendedName>
</protein>
<dbReference type="PANTHER" id="PTHR45630:SF8">
    <property type="entry name" value="CATION-TRANSPORTING ATPASE"/>
    <property type="match status" value="1"/>
</dbReference>
<dbReference type="SUPFAM" id="SSF81660">
    <property type="entry name" value="Metal cation-transporting ATPase, ATP-binding domain N"/>
    <property type="match status" value="1"/>
</dbReference>
<keyword evidence="5 13" id="KW-0479">Metal-binding</keyword>
<dbReference type="GO" id="GO:0015203">
    <property type="term" value="F:polyamine transmembrane transporter activity"/>
    <property type="evidence" value="ECO:0007669"/>
    <property type="project" value="TreeGrafter"/>
</dbReference>
<accession>A0A8K0D9S2</accession>
<dbReference type="InterPro" id="IPR018303">
    <property type="entry name" value="ATPase_P-typ_P_site"/>
</dbReference>
<dbReference type="InterPro" id="IPR008250">
    <property type="entry name" value="ATPase_P-typ_transduc_dom_A_sf"/>
</dbReference>
<dbReference type="Gene3D" id="2.70.150.10">
    <property type="entry name" value="Calcium-transporting ATPase, cytoplasmic transduction domain A"/>
    <property type="match status" value="1"/>
</dbReference>
<evidence type="ECO:0000259" key="15">
    <source>
        <dbReference type="Pfam" id="PF00690"/>
    </source>
</evidence>
<feature type="transmembrane region" description="Helical" evidence="13">
    <location>
        <begin position="383"/>
        <end position="403"/>
    </location>
</feature>
<keyword evidence="18" id="KW-1185">Reference proteome</keyword>
<comment type="caution">
    <text evidence="13">Lacks conserved residue(s) required for the propagation of feature annotation.</text>
</comment>
<organism evidence="17 18">
    <name type="scientific">Ignelater luminosus</name>
    <name type="common">Cucubano</name>
    <name type="synonym">Pyrophorus luminosus</name>
    <dbReference type="NCBI Taxonomy" id="2038154"/>
    <lineage>
        <taxon>Eukaryota</taxon>
        <taxon>Metazoa</taxon>
        <taxon>Ecdysozoa</taxon>
        <taxon>Arthropoda</taxon>
        <taxon>Hexapoda</taxon>
        <taxon>Insecta</taxon>
        <taxon>Pterygota</taxon>
        <taxon>Neoptera</taxon>
        <taxon>Endopterygota</taxon>
        <taxon>Coleoptera</taxon>
        <taxon>Polyphaga</taxon>
        <taxon>Elateriformia</taxon>
        <taxon>Elateroidea</taxon>
        <taxon>Elateridae</taxon>
        <taxon>Agrypninae</taxon>
        <taxon>Pyrophorini</taxon>
        <taxon>Ignelater</taxon>
    </lineage>
</organism>
<dbReference type="GO" id="GO:0016020">
    <property type="term" value="C:membrane"/>
    <property type="evidence" value="ECO:0007669"/>
    <property type="project" value="UniProtKB-SubCell"/>
</dbReference>
<dbReference type="Pfam" id="PF00122">
    <property type="entry name" value="E1-E2_ATPase"/>
    <property type="match status" value="1"/>
</dbReference>
<keyword evidence="9 13" id="KW-1278">Translocase</keyword>
<dbReference type="Proteomes" id="UP000801492">
    <property type="component" value="Unassembled WGS sequence"/>
</dbReference>
<dbReference type="GO" id="GO:0046872">
    <property type="term" value="F:metal ion binding"/>
    <property type="evidence" value="ECO:0007669"/>
    <property type="project" value="UniProtKB-UniRule"/>
</dbReference>